<proteinExistence type="predicted"/>
<reference evidence="2 3" key="1">
    <citation type="submission" date="2014-06" db="EMBL/GenBank/DDBJ databases">
        <title>Evolutionary Origins and Diversification of the Mycorrhizal Mutualists.</title>
        <authorList>
            <consortium name="DOE Joint Genome Institute"/>
            <consortium name="Mycorrhizal Genomics Consortium"/>
            <person name="Kohler A."/>
            <person name="Kuo A."/>
            <person name="Nagy L.G."/>
            <person name="Floudas D."/>
            <person name="Copeland A."/>
            <person name="Barry K.W."/>
            <person name="Cichocki N."/>
            <person name="Veneault-Fourrey C."/>
            <person name="LaButti K."/>
            <person name="Lindquist E.A."/>
            <person name="Lipzen A."/>
            <person name="Lundell T."/>
            <person name="Morin E."/>
            <person name="Murat C."/>
            <person name="Riley R."/>
            <person name="Ohm R."/>
            <person name="Sun H."/>
            <person name="Tunlid A."/>
            <person name="Henrissat B."/>
            <person name="Grigoriev I.V."/>
            <person name="Hibbett D.S."/>
            <person name="Martin F."/>
        </authorList>
    </citation>
    <scope>NUCLEOTIDE SEQUENCE [LARGE SCALE GENOMIC DNA]</scope>
    <source>
        <strain evidence="2 3">SS14</strain>
    </source>
</reference>
<feature type="region of interest" description="Disordered" evidence="1">
    <location>
        <begin position="87"/>
        <end position="161"/>
    </location>
</feature>
<keyword evidence="3" id="KW-1185">Reference proteome</keyword>
<feature type="compositionally biased region" description="Basic residues" evidence="1">
    <location>
        <begin position="110"/>
        <end position="120"/>
    </location>
</feature>
<dbReference type="HOGENOM" id="CLU_1372988_0_0_1"/>
<sequence length="199" mass="22488">MYRRSTSFHVALSFLEFHWGPNNISRRYGWWPGNFYPEGERGTPASPTLWNPPVFFAALHLISIFFDTYITKYLSVRPEDVDDLGSIRQRKHTKLAKNPSDCTMPERSKARIRARRHTSKKTPMENPASPGDQASPQASPQGVKDTVSTQPSEQVTPQAGTRYAREITSKYLTIGVTTDLDDALDDVVKQCVINSTLEE</sequence>
<name>A0A0C9UBX9_SPHS4</name>
<evidence type="ECO:0000313" key="3">
    <source>
        <dbReference type="Proteomes" id="UP000054279"/>
    </source>
</evidence>
<protein>
    <submittedName>
        <fullName evidence="2">Uncharacterized protein</fullName>
    </submittedName>
</protein>
<evidence type="ECO:0000313" key="2">
    <source>
        <dbReference type="EMBL" id="KIJ22946.1"/>
    </source>
</evidence>
<accession>A0A0C9UBX9</accession>
<dbReference type="EMBL" id="KN837867">
    <property type="protein sequence ID" value="KIJ22946.1"/>
    <property type="molecule type" value="Genomic_DNA"/>
</dbReference>
<dbReference type="AlphaFoldDB" id="A0A0C9UBX9"/>
<dbReference type="Proteomes" id="UP000054279">
    <property type="component" value="Unassembled WGS sequence"/>
</dbReference>
<organism evidence="2 3">
    <name type="scientific">Sphaerobolus stellatus (strain SS14)</name>
    <dbReference type="NCBI Taxonomy" id="990650"/>
    <lineage>
        <taxon>Eukaryota</taxon>
        <taxon>Fungi</taxon>
        <taxon>Dikarya</taxon>
        <taxon>Basidiomycota</taxon>
        <taxon>Agaricomycotina</taxon>
        <taxon>Agaricomycetes</taxon>
        <taxon>Phallomycetidae</taxon>
        <taxon>Geastrales</taxon>
        <taxon>Sphaerobolaceae</taxon>
        <taxon>Sphaerobolus</taxon>
    </lineage>
</organism>
<evidence type="ECO:0000256" key="1">
    <source>
        <dbReference type="SAM" id="MobiDB-lite"/>
    </source>
</evidence>
<feature type="compositionally biased region" description="Polar residues" evidence="1">
    <location>
        <begin position="132"/>
        <end position="159"/>
    </location>
</feature>
<gene>
    <name evidence="2" type="ORF">M422DRAFT_57012</name>
</gene>